<comment type="caution">
    <text evidence="1">The sequence shown here is derived from an EMBL/GenBank/DDBJ whole genome shotgun (WGS) entry which is preliminary data.</text>
</comment>
<evidence type="ECO:0000313" key="1">
    <source>
        <dbReference type="EMBL" id="PKW17897.1"/>
    </source>
</evidence>
<reference evidence="1" key="1">
    <citation type="submission" date="2017-12" db="EMBL/GenBank/DDBJ databases">
        <title>Sequencing the genomes of 1000 Actinobacteria strains.</title>
        <authorList>
            <person name="Klenk H.-P."/>
        </authorList>
    </citation>
    <scope>NUCLEOTIDE SEQUENCE [LARGE SCALE GENOMIC DNA]</scope>
    <source>
        <strain evidence="1">DSM 44228</strain>
    </source>
</reference>
<dbReference type="STRING" id="994479.GCA_000194155_05763"/>
<sequence length="134" mass="14917">MLLGVVSYGVLRIRTPRGLLYPRTVIYTPGGYLGQIPIPSFRGRLSTCAETPLCRRGRTCALVGRLILWGSVLSYRCRPAFMARGHALGRIYPLHVYLHYAWVAVSIETVAHRAVCAGRCRGEWLSMESAIIVV</sequence>
<protein>
    <submittedName>
        <fullName evidence="1">Uncharacterized protein</fullName>
    </submittedName>
</protein>
<name>A0A2N3Y4R5_SACSN</name>
<dbReference type="AlphaFoldDB" id="A0A2N3Y4R5"/>
<proteinExistence type="predicted"/>
<accession>A0A2N3Y4R5</accession>
<dbReference type="EMBL" id="PJNB01000001">
    <property type="protein sequence ID" value="PKW17897.1"/>
    <property type="molecule type" value="Genomic_DNA"/>
</dbReference>
<organism evidence="1 2">
    <name type="scientific">Saccharopolyspora spinosa</name>
    <dbReference type="NCBI Taxonomy" id="60894"/>
    <lineage>
        <taxon>Bacteria</taxon>
        <taxon>Bacillati</taxon>
        <taxon>Actinomycetota</taxon>
        <taxon>Actinomycetes</taxon>
        <taxon>Pseudonocardiales</taxon>
        <taxon>Pseudonocardiaceae</taxon>
        <taxon>Saccharopolyspora</taxon>
    </lineage>
</organism>
<dbReference type="Proteomes" id="UP000233786">
    <property type="component" value="Unassembled WGS sequence"/>
</dbReference>
<evidence type="ECO:0000313" key="2">
    <source>
        <dbReference type="Proteomes" id="UP000233786"/>
    </source>
</evidence>
<gene>
    <name evidence="1" type="ORF">A8926_5924</name>
</gene>
<keyword evidence="2" id="KW-1185">Reference proteome</keyword>